<dbReference type="PROSITE" id="PS50112">
    <property type="entry name" value="PAS"/>
    <property type="match status" value="1"/>
</dbReference>
<comment type="caution">
    <text evidence="2">The sequence shown here is derived from an EMBL/GenBank/DDBJ whole genome shotgun (WGS) entry which is preliminary data.</text>
</comment>
<dbReference type="Pfam" id="PF08447">
    <property type="entry name" value="PAS_3"/>
    <property type="match status" value="1"/>
</dbReference>
<proteinExistence type="predicted"/>
<sequence>MAKVKVTPTGREAPFHDGELIVSKTDLKGRITYCNDVFLRVAGFQEQELIGAPHSIIRHPDMPRSVFKLLWDTIGAGNEIFAYVINMARNGDHYWVFAHVTPSYDSSGRIVSYHSNRRKPRADAVAAASGLYKQLKAIEDAPSNRKDGMQAATEELLSILAKKEIGYDRFVLSL</sequence>
<feature type="domain" description="PAS" evidence="1">
    <location>
        <begin position="26"/>
        <end position="77"/>
    </location>
</feature>
<evidence type="ECO:0000313" key="3">
    <source>
        <dbReference type="Proteomes" id="UP000198615"/>
    </source>
</evidence>
<dbReference type="EMBL" id="FNBW01000007">
    <property type="protein sequence ID" value="SDF85639.1"/>
    <property type="molecule type" value="Genomic_DNA"/>
</dbReference>
<dbReference type="InterPro" id="IPR035965">
    <property type="entry name" value="PAS-like_dom_sf"/>
</dbReference>
<dbReference type="SUPFAM" id="SSF55785">
    <property type="entry name" value="PYP-like sensor domain (PAS domain)"/>
    <property type="match status" value="1"/>
</dbReference>
<protein>
    <submittedName>
        <fullName evidence="2">PAS domain S-box-containing protein</fullName>
    </submittedName>
</protein>
<dbReference type="OrthoDB" id="266313at2"/>
<name>A0A8G2BI75_9PROT</name>
<dbReference type="CDD" id="cd00130">
    <property type="entry name" value="PAS"/>
    <property type="match status" value="1"/>
</dbReference>
<organism evidence="2 3">
    <name type="scientific">Thalassobaculum litoreum DSM 18839</name>
    <dbReference type="NCBI Taxonomy" id="1123362"/>
    <lineage>
        <taxon>Bacteria</taxon>
        <taxon>Pseudomonadati</taxon>
        <taxon>Pseudomonadota</taxon>
        <taxon>Alphaproteobacteria</taxon>
        <taxon>Rhodospirillales</taxon>
        <taxon>Thalassobaculaceae</taxon>
        <taxon>Thalassobaculum</taxon>
    </lineage>
</organism>
<dbReference type="Proteomes" id="UP000198615">
    <property type="component" value="Unassembled WGS sequence"/>
</dbReference>
<evidence type="ECO:0000313" key="2">
    <source>
        <dbReference type="EMBL" id="SDF85639.1"/>
    </source>
</evidence>
<accession>A0A8G2BI75</accession>
<dbReference type="InterPro" id="IPR000014">
    <property type="entry name" value="PAS"/>
</dbReference>
<evidence type="ECO:0000259" key="1">
    <source>
        <dbReference type="PROSITE" id="PS50112"/>
    </source>
</evidence>
<dbReference type="AlphaFoldDB" id="A0A8G2BI75"/>
<reference evidence="2 3" key="1">
    <citation type="submission" date="2016-10" db="EMBL/GenBank/DDBJ databases">
        <authorList>
            <person name="Varghese N."/>
            <person name="Submissions S."/>
        </authorList>
    </citation>
    <scope>NUCLEOTIDE SEQUENCE [LARGE SCALE GENOMIC DNA]</scope>
    <source>
        <strain evidence="2 3">DSM 18839</strain>
    </source>
</reference>
<dbReference type="InterPro" id="IPR013655">
    <property type="entry name" value="PAS_fold_3"/>
</dbReference>
<dbReference type="NCBIfam" id="TIGR00229">
    <property type="entry name" value="sensory_box"/>
    <property type="match status" value="1"/>
</dbReference>
<dbReference type="Gene3D" id="3.30.450.20">
    <property type="entry name" value="PAS domain"/>
    <property type="match status" value="1"/>
</dbReference>
<gene>
    <name evidence="2" type="ORF">SAMN05660686_02561</name>
</gene>
<keyword evidence="3" id="KW-1185">Reference proteome</keyword>
<dbReference type="RefSeq" id="WP_028794057.1">
    <property type="nucleotide sequence ID" value="NZ_FNBW01000007.1"/>
</dbReference>